<dbReference type="CDD" id="cd00060">
    <property type="entry name" value="FHA"/>
    <property type="match status" value="1"/>
</dbReference>
<evidence type="ECO:0000256" key="2">
    <source>
        <dbReference type="ARBA" id="ARBA00022771"/>
    </source>
</evidence>
<evidence type="ECO:0000259" key="6">
    <source>
        <dbReference type="PROSITE" id="PS51292"/>
    </source>
</evidence>
<feature type="domain" description="RING-CH-type" evidence="6">
    <location>
        <begin position="213"/>
        <end position="289"/>
    </location>
</feature>
<dbReference type="PROSITE" id="PS50006">
    <property type="entry name" value="FHA_DOMAIN"/>
    <property type="match status" value="1"/>
</dbReference>
<feature type="region of interest" description="Disordered" evidence="4">
    <location>
        <begin position="576"/>
        <end position="609"/>
    </location>
</feature>
<reference evidence="7" key="1">
    <citation type="submission" date="2023-07" db="EMBL/GenBank/DDBJ databases">
        <authorList>
            <consortium name="AG Swart"/>
            <person name="Singh M."/>
            <person name="Singh A."/>
            <person name="Seah K."/>
            <person name="Emmerich C."/>
        </authorList>
    </citation>
    <scope>NUCLEOTIDE SEQUENCE</scope>
    <source>
        <strain evidence="7">DP1</strain>
    </source>
</reference>
<dbReference type="InterPro" id="IPR000253">
    <property type="entry name" value="FHA_dom"/>
</dbReference>
<evidence type="ECO:0000256" key="1">
    <source>
        <dbReference type="ARBA" id="ARBA00022723"/>
    </source>
</evidence>
<dbReference type="Proteomes" id="UP001295684">
    <property type="component" value="Unassembled WGS sequence"/>
</dbReference>
<evidence type="ECO:0000256" key="3">
    <source>
        <dbReference type="ARBA" id="ARBA00022833"/>
    </source>
</evidence>
<name>A0AAD1Y9U0_EUPCR</name>
<evidence type="ECO:0000256" key="4">
    <source>
        <dbReference type="SAM" id="MobiDB-lite"/>
    </source>
</evidence>
<evidence type="ECO:0000313" key="8">
    <source>
        <dbReference type="Proteomes" id="UP001295684"/>
    </source>
</evidence>
<dbReference type="Pfam" id="PF12906">
    <property type="entry name" value="RINGv"/>
    <property type="match status" value="1"/>
</dbReference>
<feature type="compositionally biased region" description="Basic and acidic residues" evidence="4">
    <location>
        <begin position="495"/>
        <end position="515"/>
    </location>
</feature>
<dbReference type="InterPro" id="IPR013083">
    <property type="entry name" value="Znf_RING/FYVE/PHD"/>
</dbReference>
<feature type="compositionally biased region" description="Basic and acidic residues" evidence="4">
    <location>
        <begin position="576"/>
        <end position="600"/>
    </location>
</feature>
<dbReference type="PANTHER" id="PTHR46210:SF1">
    <property type="entry name" value="FHA DOMAIN-CONTAINING PROTEIN"/>
    <property type="match status" value="1"/>
</dbReference>
<comment type="caution">
    <text evidence="7">The sequence shown here is derived from an EMBL/GenBank/DDBJ whole genome shotgun (WGS) entry which is preliminary data.</text>
</comment>
<dbReference type="EMBL" id="CAMPGE010029682">
    <property type="protein sequence ID" value="CAI2387164.1"/>
    <property type="molecule type" value="Genomic_DNA"/>
</dbReference>
<dbReference type="InterPro" id="IPR008984">
    <property type="entry name" value="SMAD_FHA_dom_sf"/>
</dbReference>
<keyword evidence="3" id="KW-0862">Zinc</keyword>
<evidence type="ECO:0000313" key="7">
    <source>
        <dbReference type="EMBL" id="CAI2387164.1"/>
    </source>
</evidence>
<keyword evidence="8" id="KW-1185">Reference proteome</keyword>
<dbReference type="SUPFAM" id="SSF49879">
    <property type="entry name" value="SMAD/FHA domain"/>
    <property type="match status" value="1"/>
</dbReference>
<feature type="region of interest" description="Disordered" evidence="4">
    <location>
        <begin position="469"/>
        <end position="549"/>
    </location>
</feature>
<dbReference type="AlphaFoldDB" id="A0AAD1Y9U0"/>
<dbReference type="Gene3D" id="2.60.200.20">
    <property type="match status" value="1"/>
</dbReference>
<sequence length="609" mass="69789">MKVVPMQPNQYGHSPDAYLELKLTKNIDKESYFDFLSGRKDVETHKLRGSAVLHLQVENLTEPHNAAVTFLSTAELRDQEKLEQYSNYFLKIGASCNGYLFELGEIANDASEQARNSGEVLQKEDTQKLPVGKSAIWEVISQAPTTVHGFRGSKAEEGALVKFGRNLFKVAEIGSRVIKNSATHLSYDHRPMDDMDQVGIFTGRDSMDSSLNKTSSKKNSCRVCLESQNTEDDPLVHLCNCTGSVKFIHYQCLLQWIESQRDVTHHKFYSLYKWKTLSCEICKSKFDDEKLIALTGKSMFEYDFPETDPYLALEGIKEKEIERTYAKIIFLIKFVDNKHKLLLGRASDADVKIKDIQISRFHTYFHLVYNKKGVPEIWLEDLASRFGTLISKTNIPNINASSPVACFQVGCIMISAKYKRNKNSCLCFIAKEKNIMAGFNFVSHKSYFSAEMGKQIMASMERKTSKSMATNFPLRISRDNDQDKMNWDNPLEAINEDRDWENNDLEERKVSRRPSEEEDPNLMMKDPHNLPTSVHFPKKAALNPKPDLSSDLLKEESKEVIDNEAKQLYEDFQKYEVEKQDSPDQSERESSVDKFIENHEINSLFPSNT</sequence>
<gene>
    <name evidence="7" type="ORF">ECRASSUSDP1_LOCUS28792</name>
</gene>
<dbReference type="GO" id="GO:0008270">
    <property type="term" value="F:zinc ion binding"/>
    <property type="evidence" value="ECO:0007669"/>
    <property type="project" value="UniProtKB-KW"/>
</dbReference>
<keyword evidence="2" id="KW-0863">Zinc-finger</keyword>
<dbReference type="Gene3D" id="3.30.40.10">
    <property type="entry name" value="Zinc/RING finger domain, C3HC4 (zinc finger)"/>
    <property type="match status" value="1"/>
</dbReference>
<feature type="domain" description="FHA" evidence="5">
    <location>
        <begin position="341"/>
        <end position="395"/>
    </location>
</feature>
<dbReference type="SMART" id="SM00744">
    <property type="entry name" value="RINGv"/>
    <property type="match status" value="1"/>
</dbReference>
<keyword evidence="1" id="KW-0479">Metal-binding</keyword>
<accession>A0AAD1Y9U0</accession>
<dbReference type="PANTHER" id="PTHR46210">
    <property type="entry name" value="FHA DOMAIN-CONTAINING PROTEIN"/>
    <property type="match status" value="1"/>
</dbReference>
<organism evidence="7 8">
    <name type="scientific">Euplotes crassus</name>
    <dbReference type="NCBI Taxonomy" id="5936"/>
    <lineage>
        <taxon>Eukaryota</taxon>
        <taxon>Sar</taxon>
        <taxon>Alveolata</taxon>
        <taxon>Ciliophora</taxon>
        <taxon>Intramacronucleata</taxon>
        <taxon>Spirotrichea</taxon>
        <taxon>Hypotrichia</taxon>
        <taxon>Euplotida</taxon>
        <taxon>Euplotidae</taxon>
        <taxon>Moneuplotes</taxon>
    </lineage>
</organism>
<feature type="compositionally biased region" description="Basic and acidic residues" evidence="4">
    <location>
        <begin position="476"/>
        <end position="486"/>
    </location>
</feature>
<dbReference type="CDD" id="cd16495">
    <property type="entry name" value="RING_CH-C4HC3_MARCH"/>
    <property type="match status" value="1"/>
</dbReference>
<evidence type="ECO:0000259" key="5">
    <source>
        <dbReference type="PROSITE" id="PS50006"/>
    </source>
</evidence>
<dbReference type="InterPro" id="IPR011016">
    <property type="entry name" value="Znf_RING-CH"/>
</dbReference>
<protein>
    <submittedName>
        <fullName evidence="7">Uncharacterized protein</fullName>
    </submittedName>
</protein>
<proteinExistence type="predicted"/>
<dbReference type="PROSITE" id="PS51292">
    <property type="entry name" value="ZF_RING_CH"/>
    <property type="match status" value="1"/>
</dbReference>
<dbReference type="Pfam" id="PF00498">
    <property type="entry name" value="FHA"/>
    <property type="match status" value="1"/>
</dbReference>
<dbReference type="SUPFAM" id="SSF57850">
    <property type="entry name" value="RING/U-box"/>
    <property type="match status" value="1"/>
</dbReference>